<evidence type="ECO:0000256" key="1">
    <source>
        <dbReference type="ARBA" id="ARBA00009481"/>
    </source>
</evidence>
<evidence type="ECO:0000256" key="3">
    <source>
        <dbReference type="ARBA" id="ARBA00022679"/>
    </source>
</evidence>
<evidence type="ECO:0000313" key="5">
    <source>
        <dbReference type="EMBL" id="SDN23910.1"/>
    </source>
</evidence>
<dbReference type="SUPFAM" id="SSF53756">
    <property type="entry name" value="UDP-Glycosyltransferase/glycogen phosphorylase"/>
    <property type="match status" value="1"/>
</dbReference>
<dbReference type="Gene3D" id="3.40.50.2000">
    <property type="entry name" value="Glycogen Phosphorylase B"/>
    <property type="match status" value="2"/>
</dbReference>
<evidence type="ECO:0000313" key="6">
    <source>
        <dbReference type="Proteomes" id="UP000199671"/>
    </source>
</evidence>
<proteinExistence type="inferred from homology"/>
<dbReference type="AlphaFoldDB" id="A0A1G9ZRT5"/>
<evidence type="ECO:0000259" key="4">
    <source>
        <dbReference type="Pfam" id="PF13579"/>
    </source>
</evidence>
<dbReference type="InterPro" id="IPR028098">
    <property type="entry name" value="Glyco_trans_4-like_N"/>
</dbReference>
<dbReference type="GO" id="GO:0016757">
    <property type="term" value="F:glycosyltransferase activity"/>
    <property type="evidence" value="ECO:0007669"/>
    <property type="project" value="UniProtKB-KW"/>
</dbReference>
<dbReference type="Proteomes" id="UP000199671">
    <property type="component" value="Unassembled WGS sequence"/>
</dbReference>
<feature type="domain" description="Glycosyltransferase subfamily 4-like N-terminal" evidence="4">
    <location>
        <begin position="34"/>
        <end position="180"/>
    </location>
</feature>
<dbReference type="PANTHER" id="PTHR12526">
    <property type="entry name" value="GLYCOSYLTRANSFERASE"/>
    <property type="match status" value="1"/>
</dbReference>
<reference evidence="5 6" key="1">
    <citation type="submission" date="2016-10" db="EMBL/GenBank/DDBJ databases">
        <authorList>
            <person name="de Groot N.N."/>
        </authorList>
    </citation>
    <scope>NUCLEOTIDE SEQUENCE [LARGE SCALE GENOMIC DNA]</scope>
    <source>
        <strain evidence="5 6">KPR-7B</strain>
    </source>
</reference>
<keyword evidence="2" id="KW-0328">Glycosyltransferase</keyword>
<dbReference type="PANTHER" id="PTHR12526:SF640">
    <property type="entry name" value="COLANIC ACID BIOSYNTHESIS GLYCOSYLTRANSFERASE WCAL-RELATED"/>
    <property type="match status" value="1"/>
</dbReference>
<dbReference type="EMBL" id="FNHU01000019">
    <property type="protein sequence ID" value="SDN23910.1"/>
    <property type="molecule type" value="Genomic_DNA"/>
</dbReference>
<organism evidence="5 6">
    <name type="scientific">Actinomyces ruminicola</name>
    <dbReference type="NCBI Taxonomy" id="332524"/>
    <lineage>
        <taxon>Bacteria</taxon>
        <taxon>Bacillati</taxon>
        <taxon>Actinomycetota</taxon>
        <taxon>Actinomycetes</taxon>
        <taxon>Actinomycetales</taxon>
        <taxon>Actinomycetaceae</taxon>
        <taxon>Actinomyces</taxon>
    </lineage>
</organism>
<keyword evidence="3 5" id="KW-0808">Transferase</keyword>
<gene>
    <name evidence="5" type="ORF">SAMN04487766_11930</name>
</gene>
<protein>
    <submittedName>
        <fullName evidence="5">Glycosyltransferase involved in cell wall bisynthesis</fullName>
    </submittedName>
</protein>
<dbReference type="OrthoDB" id="9792269at2"/>
<comment type="similarity">
    <text evidence="1">Belongs to the glycosyltransferase group 1 family. Glycosyltransferase 4 subfamily.</text>
</comment>
<dbReference type="Pfam" id="PF13579">
    <property type="entry name" value="Glyco_trans_4_4"/>
    <property type="match status" value="1"/>
</dbReference>
<evidence type="ECO:0000256" key="2">
    <source>
        <dbReference type="ARBA" id="ARBA00022676"/>
    </source>
</evidence>
<accession>A0A1G9ZRT5</accession>
<sequence>MTHTRPTPQPPTTTAPTRLRVAMLGTRGVPARYGGFETAIEEVGRRLADRGHQVLVYSRNPEPGTPLPRVFRGMRVVELPALKKRSLETLSHTALSLRHLLARVHPDVTVVFNAANSPFLPALRAARIPVATHVDGLEWRRGKWGPTGRRYYRAAEALAVRYSDALIADAQGIADYYADEFEADTELIAYGAPQVTGSTGRLAELGLQAGGFHLVVARFEIENHVDVIVDGYVRSGAQLPLVVVGSAPYANEYTARIESLADSRVRLLGGVWDQELLDQLYAGALVYYHGHSVGGTNPSLLRAIGAGAAVDAFDVSFNREVLGDAGRYWATAADVAELASSAETDPGAQAHRGELSRARAALYDWDQVTDRYEALCRRLAAQGPRRSRPSGRRTGAFPA</sequence>
<name>A0A1G9ZRT5_9ACTO</name>